<accession>A0A7J7EXY8</accession>
<name>A0A7J7EXY8_DICBM</name>
<dbReference type="GO" id="GO:0003735">
    <property type="term" value="F:structural constituent of ribosome"/>
    <property type="evidence" value="ECO:0007669"/>
    <property type="project" value="InterPro"/>
</dbReference>
<dbReference type="SUPFAM" id="SSF54843">
    <property type="entry name" value="Ribosomal protein L22"/>
    <property type="match status" value="1"/>
</dbReference>
<dbReference type="InterPro" id="IPR005721">
    <property type="entry name" value="Ribosomal_uL22_euk/arc"/>
</dbReference>
<comment type="caution">
    <text evidence="1">The sequence shown here is derived from an EMBL/GenBank/DDBJ whole genome shotgun (WGS) entry which is preliminary data.</text>
</comment>
<evidence type="ECO:0000313" key="2">
    <source>
        <dbReference type="Proteomes" id="UP000551758"/>
    </source>
</evidence>
<reference evidence="1 2" key="1">
    <citation type="journal article" date="2020" name="Mol. Biol. Evol.">
        <title>Interspecific Gene Flow and the Evolution of Specialization in Black and White Rhinoceros.</title>
        <authorList>
            <person name="Moodley Y."/>
            <person name="Westbury M.V."/>
            <person name="Russo I.M."/>
            <person name="Gopalakrishnan S."/>
            <person name="Rakotoarivelo A."/>
            <person name="Olsen R.A."/>
            <person name="Prost S."/>
            <person name="Tunstall T."/>
            <person name="Ryder O.A."/>
            <person name="Dalen L."/>
            <person name="Bruford M.W."/>
        </authorList>
    </citation>
    <scope>NUCLEOTIDE SEQUENCE [LARGE SCALE GENOMIC DNA]</scope>
    <source>
        <strain evidence="1">SBR-YM</strain>
        <tissue evidence="1">Skin</tissue>
    </source>
</reference>
<sequence length="150" mass="16707">MVHCLLNLETPTKSCKSRGSNLRVHFTDTCETAQAVKDMHPCVPLHGYNGGAGRYAQDQQWGWTQGRGPKKSAEFLLHILRNADSNAALKDFDVDSLVTELIQINPCMSSSCLTETTLPEKGQIVPKLKEEVAQKKKISQKKLKKQKLMA</sequence>
<dbReference type="GO" id="GO:0002181">
    <property type="term" value="P:cytoplasmic translation"/>
    <property type="evidence" value="ECO:0007669"/>
    <property type="project" value="TreeGrafter"/>
</dbReference>
<dbReference type="Gene3D" id="3.90.470.10">
    <property type="entry name" value="Ribosomal protein L22/L17"/>
    <property type="match status" value="1"/>
</dbReference>
<proteinExistence type="predicted"/>
<evidence type="ECO:0000313" key="1">
    <source>
        <dbReference type="EMBL" id="KAF5920675.1"/>
    </source>
</evidence>
<dbReference type="AlphaFoldDB" id="A0A7J7EXY8"/>
<dbReference type="InterPro" id="IPR036394">
    <property type="entry name" value="Ribosomal_uL22_sf"/>
</dbReference>
<protein>
    <recommendedName>
        <fullName evidence="3">60S ribosomal protein L17</fullName>
    </recommendedName>
</protein>
<dbReference type="PANTHER" id="PTHR11593">
    <property type="entry name" value="60S RIBOSOMAL PROTEIN L17"/>
    <property type="match status" value="1"/>
</dbReference>
<dbReference type="GO" id="GO:0022625">
    <property type="term" value="C:cytosolic large ribosomal subunit"/>
    <property type="evidence" value="ECO:0007669"/>
    <property type="project" value="TreeGrafter"/>
</dbReference>
<dbReference type="PANTHER" id="PTHR11593:SF10">
    <property type="entry name" value="60S RIBOSOMAL PROTEIN L17"/>
    <property type="match status" value="1"/>
</dbReference>
<dbReference type="EMBL" id="JACDTQ010001936">
    <property type="protein sequence ID" value="KAF5920675.1"/>
    <property type="molecule type" value="Genomic_DNA"/>
</dbReference>
<organism evidence="1 2">
    <name type="scientific">Diceros bicornis minor</name>
    <name type="common">South-central black rhinoceros</name>
    <dbReference type="NCBI Taxonomy" id="77932"/>
    <lineage>
        <taxon>Eukaryota</taxon>
        <taxon>Metazoa</taxon>
        <taxon>Chordata</taxon>
        <taxon>Craniata</taxon>
        <taxon>Vertebrata</taxon>
        <taxon>Euteleostomi</taxon>
        <taxon>Mammalia</taxon>
        <taxon>Eutheria</taxon>
        <taxon>Laurasiatheria</taxon>
        <taxon>Perissodactyla</taxon>
        <taxon>Rhinocerotidae</taxon>
        <taxon>Diceros</taxon>
    </lineage>
</organism>
<gene>
    <name evidence="1" type="ORF">HPG69_014712</name>
</gene>
<evidence type="ECO:0008006" key="3">
    <source>
        <dbReference type="Google" id="ProtNLM"/>
    </source>
</evidence>
<keyword evidence="2" id="KW-1185">Reference proteome</keyword>
<dbReference type="Proteomes" id="UP000551758">
    <property type="component" value="Unassembled WGS sequence"/>
</dbReference>